<dbReference type="OrthoDB" id="62120at2759"/>
<keyword evidence="5" id="KW-0378">Hydrolase</keyword>
<evidence type="ECO:0000256" key="3">
    <source>
        <dbReference type="ARBA" id="ARBA00022475"/>
    </source>
</evidence>
<evidence type="ECO:0000256" key="16">
    <source>
        <dbReference type="SAM" id="MobiDB-lite"/>
    </source>
</evidence>
<gene>
    <name evidence="19" type="ORF">N0V91_003627</name>
</gene>
<feature type="region of interest" description="Disordered" evidence="16">
    <location>
        <begin position="98"/>
        <end position="265"/>
    </location>
</feature>
<reference evidence="19" key="1">
    <citation type="submission" date="2022-10" db="EMBL/GenBank/DDBJ databases">
        <title>Tapping the CABI collections for fungal endophytes: first genome assemblies for Collariella, Neodidymelliopsis, Ascochyta clinopodiicola, Didymella pomorum, Didymosphaeria variabile, Neocosmospora piperis and Neocucurbitaria cava.</title>
        <authorList>
            <person name="Hill R."/>
        </authorList>
    </citation>
    <scope>NUCLEOTIDE SEQUENCE</scope>
    <source>
        <strain evidence="19">IMI 355091</strain>
    </source>
</reference>
<evidence type="ECO:0000256" key="10">
    <source>
        <dbReference type="ARBA" id="ARBA00023295"/>
    </source>
</evidence>
<organism evidence="19 20">
    <name type="scientific">Didymella pomorum</name>
    <dbReference type="NCBI Taxonomy" id="749634"/>
    <lineage>
        <taxon>Eukaryota</taxon>
        <taxon>Fungi</taxon>
        <taxon>Dikarya</taxon>
        <taxon>Ascomycota</taxon>
        <taxon>Pezizomycotina</taxon>
        <taxon>Dothideomycetes</taxon>
        <taxon>Pleosporomycetidae</taxon>
        <taxon>Pleosporales</taxon>
        <taxon>Pleosporineae</taxon>
        <taxon>Didymellaceae</taxon>
        <taxon>Didymella</taxon>
    </lineage>
</organism>
<feature type="transmembrane region" description="Helical" evidence="17">
    <location>
        <begin position="460"/>
        <end position="481"/>
    </location>
</feature>
<keyword evidence="6" id="KW-0735">Signal-anchor</keyword>
<comment type="caution">
    <text evidence="19">The sequence shown here is derived from an EMBL/GenBank/DDBJ whole genome shotgun (WGS) entry which is preliminary data.</text>
</comment>
<feature type="compositionally biased region" description="Low complexity" evidence="16">
    <location>
        <begin position="489"/>
        <end position="501"/>
    </location>
</feature>
<dbReference type="EC" id="3.2.1.58" evidence="14"/>
<dbReference type="InterPro" id="IPR001547">
    <property type="entry name" value="Glyco_hydro_5"/>
</dbReference>
<evidence type="ECO:0000256" key="17">
    <source>
        <dbReference type="SAM" id="Phobius"/>
    </source>
</evidence>
<dbReference type="Pfam" id="PF00150">
    <property type="entry name" value="Cellulase"/>
    <property type="match status" value="1"/>
</dbReference>
<dbReference type="GO" id="GO:0005886">
    <property type="term" value="C:plasma membrane"/>
    <property type="evidence" value="ECO:0007669"/>
    <property type="project" value="UniProtKB-SubCell"/>
</dbReference>
<keyword evidence="9" id="KW-0325">Glycoprotein</keyword>
<feature type="compositionally biased region" description="Basic and acidic residues" evidence="16">
    <location>
        <begin position="117"/>
        <end position="132"/>
    </location>
</feature>
<evidence type="ECO:0000313" key="20">
    <source>
        <dbReference type="Proteomes" id="UP001140510"/>
    </source>
</evidence>
<evidence type="ECO:0000256" key="14">
    <source>
        <dbReference type="ARBA" id="ARBA00038929"/>
    </source>
</evidence>
<comment type="catalytic activity">
    <reaction evidence="12">
        <text>Successive hydrolysis of beta-D-glucose units from the non-reducing ends of (1-&gt;3)-beta-D-glucans, releasing alpha-glucose.</text>
        <dbReference type="EC" id="3.2.1.58"/>
    </reaction>
</comment>
<dbReference type="PANTHER" id="PTHR31297">
    <property type="entry name" value="GLUCAN ENDO-1,6-BETA-GLUCOSIDASE B"/>
    <property type="match status" value="1"/>
</dbReference>
<evidence type="ECO:0000256" key="5">
    <source>
        <dbReference type="ARBA" id="ARBA00022801"/>
    </source>
</evidence>
<evidence type="ECO:0000256" key="9">
    <source>
        <dbReference type="ARBA" id="ARBA00023180"/>
    </source>
</evidence>
<dbReference type="GO" id="GO:0071555">
    <property type="term" value="P:cell wall organization"/>
    <property type="evidence" value="ECO:0007669"/>
    <property type="project" value="UniProtKB-KW"/>
</dbReference>
<evidence type="ECO:0000313" key="19">
    <source>
        <dbReference type="EMBL" id="KAJ4407961.1"/>
    </source>
</evidence>
<feature type="compositionally biased region" description="Basic and acidic residues" evidence="16">
    <location>
        <begin position="370"/>
        <end position="386"/>
    </location>
</feature>
<evidence type="ECO:0000256" key="6">
    <source>
        <dbReference type="ARBA" id="ARBA00022968"/>
    </source>
</evidence>
<comment type="subcellular location">
    <subcellularLocation>
        <location evidence="1">Cell membrane</location>
        <topology evidence="1">Single-pass type II membrane protein</topology>
    </subcellularLocation>
</comment>
<feature type="region of interest" description="Disordered" evidence="16">
    <location>
        <begin position="10"/>
        <end position="31"/>
    </location>
</feature>
<evidence type="ECO:0000256" key="15">
    <source>
        <dbReference type="ARBA" id="ARBA00041260"/>
    </source>
</evidence>
<dbReference type="AlphaFoldDB" id="A0A9W8ZI50"/>
<dbReference type="Gene3D" id="3.20.20.80">
    <property type="entry name" value="Glycosidases"/>
    <property type="match status" value="1"/>
</dbReference>
<sequence>MIDMLLISQWTPTRSATPNEPEEVTPQPDSRLDPVLSTQDIEPSLKTSRTALEACQNARLKACYTTVTVIPVPVPVPQARASLQAKLQLQLFSLIPTPRTSRIPCPRAAQDRAMPTDSERDPSHRRPRGDERRRRRESNGETSGTDRPRRRRESTHNPYEHEGRRRKGHRATDSQGELLRPSPRTSYQERDDSRPPRDSSRRNSSQAPRNSSRAPLDSPRAHRASRTPRDSRNQSDSEWDSAAPRRRSRRPSTSDRKSKDAAPLSLDALAKLDKEVAKKNGGWRGYDYDEDYLKEVRRKEKQLEKDRVKASKEEKKKAQRDEERRKIEDSDREILEEKDRRRRREERRKNRESREVGGGAVVLGDLAGMESKRASRTEDERQRRRRDEARYTAIDIEERRARRQREKRKSRVVSGPLAEEGGIDDDDEYQYMMEKRGGAGSAPTVLSAEERARKKKRKKIIIGVVSLLVLLAIIIPIAVLMSNKKSNDAPQSSAGSGQSGPKTSNLDGKDPNSVPQADKGGILDPWSWYDTEDFNVTYTNELVGGLPIIGLNSTWNDDVQANSNVPNLKDSFQYGKMPIRGVNVGGWLNIEPFITPSFFENFGARDNVVDEYTLMTKLGPTTAKQKLEQHYSSFITKQTFKEIRAAGMDHVRFPFGYWIVQIYDGDPYLAQVSWRYLLRGIEYCRQNGLRVNLDLHGAPGSQNGWNHSGRQGVIGWLNGTDGDLNAQRTLDIHHKLSVFFAQPRYKKVVTMYGLVNEPRNVELDTARVVNWTQTAITQIRNDNISAVIVFGDGFMGLDNWQGKLQDNTNLLLDVHQYVIFNVDQLSLGHRDKLNFACAAWTQQSQRSMNKETGFGPTMCGEWSQADTDCTQYINNVNIGTRWEGTYNTGNASTAILKPQCPVEGKCSCDPANADPSTYTDDYKKWLYQFAIGQMDAFEAGWGWFYWTWETEKATQWSYRRGLAAGILPKTAYDRDWSCPSNGVDGLDTFSNLPEYY</sequence>
<dbReference type="EMBL" id="JAPEVA010000018">
    <property type="protein sequence ID" value="KAJ4407961.1"/>
    <property type="molecule type" value="Genomic_DNA"/>
</dbReference>
<keyword evidence="20" id="KW-1185">Reference proteome</keyword>
<evidence type="ECO:0000256" key="1">
    <source>
        <dbReference type="ARBA" id="ARBA00004401"/>
    </source>
</evidence>
<evidence type="ECO:0000256" key="2">
    <source>
        <dbReference type="ARBA" id="ARBA00005641"/>
    </source>
</evidence>
<feature type="compositionally biased region" description="Basic and acidic residues" evidence="16">
    <location>
        <begin position="300"/>
        <end position="339"/>
    </location>
</feature>
<dbReference type="SUPFAM" id="SSF51445">
    <property type="entry name" value="(Trans)glycosidases"/>
    <property type="match status" value="1"/>
</dbReference>
<evidence type="ECO:0000256" key="13">
    <source>
        <dbReference type="ARBA" id="ARBA00037126"/>
    </source>
</evidence>
<dbReference type="GO" id="GO:0009986">
    <property type="term" value="C:cell surface"/>
    <property type="evidence" value="ECO:0007669"/>
    <property type="project" value="TreeGrafter"/>
</dbReference>
<keyword evidence="10" id="KW-0326">Glycosidase</keyword>
<evidence type="ECO:0000256" key="4">
    <source>
        <dbReference type="ARBA" id="ARBA00022692"/>
    </source>
</evidence>
<feature type="region of interest" description="Disordered" evidence="16">
    <location>
        <begin position="300"/>
        <end position="386"/>
    </location>
</feature>
<evidence type="ECO:0000256" key="7">
    <source>
        <dbReference type="ARBA" id="ARBA00022989"/>
    </source>
</evidence>
<feature type="domain" description="Glycoside hydrolase family 5" evidence="18">
    <location>
        <begin position="627"/>
        <end position="868"/>
    </location>
</feature>
<keyword evidence="8 17" id="KW-0472">Membrane</keyword>
<accession>A0A9W8ZI50</accession>
<comment type="function">
    <text evidence="13">Glucosidase involved in the degradation of cellulosic biomass. Active on lichenan.</text>
</comment>
<proteinExistence type="inferred from homology"/>
<evidence type="ECO:0000256" key="11">
    <source>
        <dbReference type="ARBA" id="ARBA00023316"/>
    </source>
</evidence>
<dbReference type="Proteomes" id="UP001140510">
    <property type="component" value="Unassembled WGS sequence"/>
</dbReference>
<keyword evidence="11" id="KW-0961">Cell wall biogenesis/degradation</keyword>
<dbReference type="GO" id="GO:0009251">
    <property type="term" value="P:glucan catabolic process"/>
    <property type="evidence" value="ECO:0007669"/>
    <property type="project" value="TreeGrafter"/>
</dbReference>
<comment type="similarity">
    <text evidence="2">Belongs to the glycosyl hydrolase 5 (cellulase A) family.</text>
</comment>
<dbReference type="GO" id="GO:0005576">
    <property type="term" value="C:extracellular region"/>
    <property type="evidence" value="ECO:0007669"/>
    <property type="project" value="TreeGrafter"/>
</dbReference>
<evidence type="ECO:0000256" key="8">
    <source>
        <dbReference type="ARBA" id="ARBA00023136"/>
    </source>
</evidence>
<keyword evidence="4 17" id="KW-0812">Transmembrane</keyword>
<keyword evidence="7 17" id="KW-1133">Transmembrane helix</keyword>
<dbReference type="InterPro" id="IPR050386">
    <property type="entry name" value="Glycosyl_hydrolase_5"/>
</dbReference>
<feature type="compositionally biased region" description="Basic and acidic residues" evidence="16">
    <location>
        <begin position="187"/>
        <end position="201"/>
    </location>
</feature>
<dbReference type="PANTHER" id="PTHR31297:SF34">
    <property type="entry name" value="GLUCAN 1,3-BETA-GLUCOSIDASE 2"/>
    <property type="match status" value="1"/>
</dbReference>
<feature type="region of interest" description="Disordered" evidence="16">
    <location>
        <begin position="485"/>
        <end position="519"/>
    </location>
</feature>
<keyword evidence="3" id="KW-1003">Cell membrane</keyword>
<dbReference type="GO" id="GO:0004338">
    <property type="term" value="F:glucan exo-1,3-beta-glucosidase activity"/>
    <property type="evidence" value="ECO:0007669"/>
    <property type="project" value="UniProtKB-EC"/>
</dbReference>
<name>A0A9W8ZI50_9PLEO</name>
<feature type="compositionally biased region" description="Basic and acidic residues" evidence="16">
    <location>
        <begin position="154"/>
        <end position="163"/>
    </location>
</feature>
<protein>
    <recommendedName>
        <fullName evidence="14">glucan 1,3-beta-glucosidase</fullName>
        <ecNumber evidence="14">3.2.1.58</ecNumber>
    </recommendedName>
    <alternativeName>
        <fullName evidence="15">Exo-1,3-beta-glucanase D</fullName>
    </alternativeName>
</protein>
<dbReference type="FunFam" id="3.20.20.80:FF:000033">
    <property type="entry name" value="Glucan 1,3-beta-glucosidase A"/>
    <property type="match status" value="1"/>
</dbReference>
<evidence type="ECO:0000259" key="18">
    <source>
        <dbReference type="Pfam" id="PF00150"/>
    </source>
</evidence>
<evidence type="ECO:0000256" key="12">
    <source>
        <dbReference type="ARBA" id="ARBA00036824"/>
    </source>
</evidence>
<dbReference type="InterPro" id="IPR017853">
    <property type="entry name" value="GH"/>
</dbReference>